<dbReference type="Gene3D" id="3.40.1010.10">
    <property type="entry name" value="Cobalt-precorrin-4 Transmethylase, Domain 1"/>
    <property type="match status" value="1"/>
</dbReference>
<evidence type="ECO:0000256" key="1">
    <source>
        <dbReference type="ARBA" id="ARBA00022490"/>
    </source>
</evidence>
<dbReference type="AlphaFoldDB" id="A0A7R6W031"/>
<dbReference type="SUPFAM" id="SSF53790">
    <property type="entry name" value="Tetrapyrrole methylase"/>
    <property type="match status" value="1"/>
</dbReference>
<protein>
    <recommendedName>
        <fullName evidence="6">Ribosomal RNA small subunit methyltransferase I</fullName>
        <ecNumber evidence="6">2.1.1.198</ecNumber>
    </recommendedName>
    <alternativeName>
        <fullName evidence="6">16S rRNA 2'-O-ribose C1402 methyltransferase</fullName>
    </alternativeName>
    <alternativeName>
        <fullName evidence="6">rRNA (cytidine-2'-O-)-methyltransferase RsmI</fullName>
    </alternativeName>
</protein>
<gene>
    <name evidence="6 9" type="primary">rsmI</name>
    <name evidence="9" type="ORF">PADco_2130</name>
</gene>
<dbReference type="GO" id="GO:0005737">
    <property type="term" value="C:cytoplasm"/>
    <property type="evidence" value="ECO:0007669"/>
    <property type="project" value="UniProtKB-SubCell"/>
</dbReference>
<dbReference type="EMBL" id="AP023215">
    <property type="protein sequence ID" value="BCG49633.1"/>
    <property type="molecule type" value="Genomic_DNA"/>
</dbReference>
<keyword evidence="5 6" id="KW-0949">S-adenosyl-L-methionine</keyword>
<comment type="catalytic activity">
    <reaction evidence="6">
        <text>cytidine(1402) in 16S rRNA + S-adenosyl-L-methionine = 2'-O-methylcytidine(1402) in 16S rRNA + S-adenosyl-L-homocysteine + H(+)</text>
        <dbReference type="Rhea" id="RHEA:42924"/>
        <dbReference type="Rhea" id="RHEA-COMP:10285"/>
        <dbReference type="Rhea" id="RHEA-COMP:10286"/>
        <dbReference type="ChEBI" id="CHEBI:15378"/>
        <dbReference type="ChEBI" id="CHEBI:57856"/>
        <dbReference type="ChEBI" id="CHEBI:59789"/>
        <dbReference type="ChEBI" id="CHEBI:74495"/>
        <dbReference type="ChEBI" id="CHEBI:82748"/>
        <dbReference type="EC" id="2.1.1.198"/>
    </reaction>
</comment>
<keyword evidence="4 6" id="KW-0808">Transferase</keyword>
<dbReference type="InterPro" id="IPR008189">
    <property type="entry name" value="rRNA_ssu_MeTfrase_I"/>
</dbReference>
<organism evidence="9 10">
    <name type="scientific">Candidatus Profftella armatura</name>
    <name type="common">Diaphorina cf. continua</name>
    <dbReference type="NCBI Taxonomy" id="2661583"/>
    <lineage>
        <taxon>Bacteria</taxon>
        <taxon>Pseudomonadati</taxon>
        <taxon>Pseudomonadota</taxon>
        <taxon>Betaproteobacteria</taxon>
        <taxon>Candidatus Profftella</taxon>
    </lineage>
</organism>
<feature type="domain" description="Tetrapyrrole methylase" evidence="7">
    <location>
        <begin position="19"/>
        <end position="218"/>
    </location>
</feature>
<dbReference type="InterPro" id="IPR000878">
    <property type="entry name" value="4pyrrol_Mease"/>
</dbReference>
<dbReference type="InterPro" id="IPR014776">
    <property type="entry name" value="4pyrrole_Mease_sub2"/>
</dbReference>
<evidence type="ECO:0000256" key="2">
    <source>
        <dbReference type="ARBA" id="ARBA00022552"/>
    </source>
</evidence>
<evidence type="ECO:0000313" key="9">
    <source>
        <dbReference type="EMBL" id="BCG49633.1"/>
    </source>
</evidence>
<evidence type="ECO:0000313" key="10">
    <source>
        <dbReference type="Proteomes" id="UP000595708"/>
    </source>
</evidence>
<comment type="function">
    <text evidence="6">Catalyzes the 2'-O-methylation of the ribose of cytidine 1402 (C1402) in 16S rRNA.</text>
</comment>
<feature type="domain" description="RsmI HTH" evidence="8">
    <location>
        <begin position="258"/>
        <end position="296"/>
    </location>
</feature>
<dbReference type="FunFam" id="3.30.950.10:FF:000002">
    <property type="entry name" value="Ribosomal RNA small subunit methyltransferase I"/>
    <property type="match status" value="1"/>
</dbReference>
<dbReference type="CDD" id="cd11648">
    <property type="entry name" value="RsmI"/>
    <property type="match status" value="1"/>
</dbReference>
<evidence type="ECO:0000256" key="6">
    <source>
        <dbReference type="HAMAP-Rule" id="MF_01877"/>
    </source>
</evidence>
<dbReference type="PIRSF" id="PIRSF005917">
    <property type="entry name" value="MTase_YraL"/>
    <property type="match status" value="1"/>
</dbReference>
<dbReference type="InterPro" id="IPR018063">
    <property type="entry name" value="SAM_MeTrfase_RsmI_CS"/>
</dbReference>
<dbReference type="KEGG" id="parm:PADco_2130"/>
<name>A0A7R6W031_9PROT</name>
<dbReference type="InterPro" id="IPR053910">
    <property type="entry name" value="RsmI_HTH"/>
</dbReference>
<reference evidence="9 10" key="1">
    <citation type="journal article" date="2020" name="Genome Biol. Evol.">
        <title>Comparative Genomics Underlines Multiple Roles of Profftella, an Obligate Symbiont of Psyllids: Providing Toxins, Vitamins, and Carotenoids.</title>
        <authorList>
            <person name="Nakabachi A."/>
            <person name="Piel J."/>
            <person name="Malenovsky I."/>
            <person name="Hirose Y."/>
        </authorList>
    </citation>
    <scope>NUCLEOTIDE SEQUENCE [LARGE SCALE GENOMIC DNA]</scope>
    <source>
        <strain evidence="9 10">Dco</strain>
    </source>
</reference>
<keyword evidence="2 6" id="KW-0698">rRNA processing</keyword>
<dbReference type="InterPro" id="IPR014777">
    <property type="entry name" value="4pyrrole_Mease_sub1"/>
</dbReference>
<dbReference type="GO" id="GO:0070677">
    <property type="term" value="F:rRNA (cytosine-2'-O-)-methyltransferase activity"/>
    <property type="evidence" value="ECO:0007669"/>
    <property type="project" value="UniProtKB-UniRule"/>
</dbReference>
<comment type="similarity">
    <text evidence="6">Belongs to the methyltransferase superfamily. RsmI family.</text>
</comment>
<dbReference type="Pfam" id="PF23016">
    <property type="entry name" value="RsmI_C"/>
    <property type="match status" value="1"/>
</dbReference>
<dbReference type="PROSITE" id="PS01296">
    <property type="entry name" value="RSMI"/>
    <property type="match status" value="1"/>
</dbReference>
<evidence type="ECO:0000256" key="4">
    <source>
        <dbReference type="ARBA" id="ARBA00022679"/>
    </source>
</evidence>
<dbReference type="HAMAP" id="MF_01877">
    <property type="entry name" value="16SrRNA_methyltr_I"/>
    <property type="match status" value="1"/>
</dbReference>
<accession>A0A7R6W031</accession>
<dbReference type="Proteomes" id="UP000595708">
    <property type="component" value="Chromosome"/>
</dbReference>
<dbReference type="Gene3D" id="3.30.950.10">
    <property type="entry name" value="Methyltransferase, Cobalt-precorrin-4 Transmethylase, Domain 2"/>
    <property type="match status" value="1"/>
</dbReference>
<keyword evidence="10" id="KW-1185">Reference proteome</keyword>
<keyword evidence="3 6" id="KW-0489">Methyltransferase</keyword>
<sequence>MIDISFFNKIELQNYPNSTLYVLATPIGNIFDITLRALYVLSIVDSIACEDTRNTNNLIMQYGLSKILFSAHKYNEYKVTNTIITKLKNKERIALVSDSGTPTISDPGSYIINAVQNAGLRVLPIPGVSSVITAFCISGLKNKNFYFLGFLPIKKKKRKEMLISLINIKSTLILYEAPHRIIKTVHELLKIFGPMRQIVFAKELTKKFEKIHRCFLKDAFDWLNKDNHKKGEFVLLIESTCLVNNINDINDIHNNKKIDNILKSLLKILTLKQTIELASNLTGSKKNVLYKRALFLKK</sequence>
<dbReference type="PANTHER" id="PTHR46111">
    <property type="entry name" value="RIBOSOMAL RNA SMALL SUBUNIT METHYLTRANSFERASE I"/>
    <property type="match status" value="1"/>
</dbReference>
<evidence type="ECO:0000256" key="3">
    <source>
        <dbReference type="ARBA" id="ARBA00022603"/>
    </source>
</evidence>
<evidence type="ECO:0000256" key="5">
    <source>
        <dbReference type="ARBA" id="ARBA00022691"/>
    </source>
</evidence>
<proteinExistence type="inferred from homology"/>
<dbReference type="RefSeq" id="WP_201329629.1">
    <property type="nucleotide sequence ID" value="NZ_AP023215.1"/>
</dbReference>
<evidence type="ECO:0000259" key="7">
    <source>
        <dbReference type="Pfam" id="PF00590"/>
    </source>
</evidence>
<dbReference type="Pfam" id="PF00590">
    <property type="entry name" value="TP_methylase"/>
    <property type="match status" value="1"/>
</dbReference>
<dbReference type="EC" id="2.1.1.198" evidence="6"/>
<comment type="subcellular location">
    <subcellularLocation>
        <location evidence="6">Cytoplasm</location>
    </subcellularLocation>
</comment>
<keyword evidence="1 6" id="KW-0963">Cytoplasm</keyword>
<dbReference type="NCBIfam" id="TIGR00096">
    <property type="entry name" value="16S rRNA (cytidine(1402)-2'-O)-methyltransferase"/>
    <property type="match status" value="1"/>
</dbReference>
<dbReference type="InterPro" id="IPR035996">
    <property type="entry name" value="4pyrrol_Methylase_sf"/>
</dbReference>
<evidence type="ECO:0000259" key="8">
    <source>
        <dbReference type="Pfam" id="PF23016"/>
    </source>
</evidence>
<dbReference type="PANTHER" id="PTHR46111:SF1">
    <property type="entry name" value="RIBOSOMAL RNA SMALL SUBUNIT METHYLTRANSFERASE I"/>
    <property type="match status" value="1"/>
</dbReference>